<comment type="similarity">
    <text evidence="1">Belongs to the RAD52 family.</text>
</comment>
<dbReference type="SUPFAM" id="SSF54768">
    <property type="entry name" value="dsRNA-binding domain-like"/>
    <property type="match status" value="1"/>
</dbReference>
<evidence type="ECO:0000256" key="3">
    <source>
        <dbReference type="ARBA" id="ARBA00023172"/>
    </source>
</evidence>
<dbReference type="AlphaFoldDB" id="A0AAN7DCT5"/>
<dbReference type="GO" id="GO:0003697">
    <property type="term" value="F:single-stranded DNA binding"/>
    <property type="evidence" value="ECO:0007669"/>
    <property type="project" value="UniProtKB-ARBA"/>
</dbReference>
<evidence type="ECO:0000256" key="5">
    <source>
        <dbReference type="SAM" id="MobiDB-lite"/>
    </source>
</evidence>
<keyword evidence="7" id="KW-1185">Reference proteome</keyword>
<feature type="compositionally biased region" description="Low complexity" evidence="5">
    <location>
        <begin position="346"/>
        <end position="363"/>
    </location>
</feature>
<gene>
    <name evidence="6" type="ORF">ATC70_003034</name>
</gene>
<name>A0AAN7DCT5_9FUNG</name>
<accession>A0AAN7DCT5</accession>
<evidence type="ECO:0000256" key="4">
    <source>
        <dbReference type="ARBA" id="ARBA00023204"/>
    </source>
</evidence>
<dbReference type="InterPro" id="IPR041247">
    <property type="entry name" value="Rad52_fam"/>
</dbReference>
<comment type="caution">
    <text evidence="6">The sequence shown here is derived from an EMBL/GenBank/DDBJ whole genome shotgun (WGS) entry which is preliminary data.</text>
</comment>
<feature type="compositionally biased region" description="Low complexity" evidence="5">
    <location>
        <begin position="195"/>
        <end position="218"/>
    </location>
</feature>
<dbReference type="GO" id="GO:0045002">
    <property type="term" value="P:double-strand break repair via single-strand annealing"/>
    <property type="evidence" value="ECO:0007669"/>
    <property type="project" value="TreeGrafter"/>
</dbReference>
<keyword evidence="2" id="KW-0227">DNA damage</keyword>
<dbReference type="Proteomes" id="UP001304243">
    <property type="component" value="Unassembled WGS sequence"/>
</dbReference>
<reference evidence="6 7" key="1">
    <citation type="submission" date="2022-11" db="EMBL/GenBank/DDBJ databases">
        <title>Mucor velutinosus strain NIH1002 WGS.</title>
        <authorList>
            <person name="Subramanian P."/>
            <person name="Mullikin J.C."/>
            <person name="Segre J.A."/>
            <person name="Zelazny A.M."/>
        </authorList>
    </citation>
    <scope>NUCLEOTIDE SEQUENCE [LARGE SCALE GENOMIC DNA]</scope>
    <source>
        <strain evidence="6 7">NIH1002</strain>
    </source>
</reference>
<keyword evidence="4" id="KW-0234">DNA repair</keyword>
<proteinExistence type="inferred from homology"/>
<dbReference type="PANTHER" id="PTHR12132">
    <property type="entry name" value="DNA REPAIR AND RECOMBINATION PROTEIN RAD52, RAD59"/>
    <property type="match status" value="1"/>
</dbReference>
<dbReference type="GO" id="GO:0005634">
    <property type="term" value="C:nucleus"/>
    <property type="evidence" value="ECO:0007669"/>
    <property type="project" value="TreeGrafter"/>
</dbReference>
<dbReference type="Gene3D" id="3.30.390.80">
    <property type="entry name" value="DNA repair protein Rad52/59/22"/>
    <property type="match status" value="1"/>
</dbReference>
<protein>
    <submittedName>
        <fullName evidence="6">Uncharacterized protein</fullName>
    </submittedName>
</protein>
<evidence type="ECO:0000256" key="1">
    <source>
        <dbReference type="ARBA" id="ARBA00006638"/>
    </source>
</evidence>
<dbReference type="PANTHER" id="PTHR12132:SF1">
    <property type="entry name" value="DNA REPAIR PROTEIN RAD52 HOMOLOG"/>
    <property type="match status" value="1"/>
</dbReference>
<evidence type="ECO:0000256" key="2">
    <source>
        <dbReference type="ARBA" id="ARBA00022763"/>
    </source>
</evidence>
<dbReference type="GO" id="GO:0006312">
    <property type="term" value="P:mitotic recombination"/>
    <property type="evidence" value="ECO:0007669"/>
    <property type="project" value="TreeGrafter"/>
</dbReference>
<dbReference type="EMBL" id="JASEJX010000021">
    <property type="protein sequence ID" value="KAK4512336.1"/>
    <property type="molecule type" value="Genomic_DNA"/>
</dbReference>
<dbReference type="InterPro" id="IPR042525">
    <property type="entry name" value="Rad52_Rad59_Rad22_sf"/>
</dbReference>
<sequence>MKPYTVEERERISETLKRCLGPEYISRRAGPSGQQSYLNGGLAIQLANDIFGFDGWSSEIKNTTVDYVDVDENQRANVGVSVTMRITLKDGTYREDIGYASSQNAPNKGIAIDKARKAATTDAIKRTLKNFGNALGNCLYDKSYLHGVAQMAHPQIKFSPANLYRHQQFQSKDVAPQLALQQAQQQRVPAPTISPSPLQLQQARLSPPQPQAQARPQLEFQAKPQSPSYPRLQPTLTPPSAAQQTAQAQTLAQAQSMARKRHLEQIDMQQKRAKQNNQHEHPIKQEVVVASTSETLPILLPEDSFSYEGDDEFYAMFQNEPNEDEFTIKDDEFINTDDAELDQLDRVSQPSRRSSAASIAAEAGVGVQY</sequence>
<dbReference type="FunFam" id="3.30.390.80:FF:000001">
    <property type="entry name" value="DNA repair protein RAD52 homolog"/>
    <property type="match status" value="1"/>
</dbReference>
<feature type="region of interest" description="Disordered" evidence="5">
    <location>
        <begin position="182"/>
        <end position="247"/>
    </location>
</feature>
<dbReference type="InterPro" id="IPR007232">
    <property type="entry name" value="Rad52_Rad59_Rad22"/>
</dbReference>
<organism evidence="6 7">
    <name type="scientific">Mucor velutinosus</name>
    <dbReference type="NCBI Taxonomy" id="708070"/>
    <lineage>
        <taxon>Eukaryota</taxon>
        <taxon>Fungi</taxon>
        <taxon>Fungi incertae sedis</taxon>
        <taxon>Mucoromycota</taxon>
        <taxon>Mucoromycotina</taxon>
        <taxon>Mucoromycetes</taxon>
        <taxon>Mucorales</taxon>
        <taxon>Mucorineae</taxon>
        <taxon>Mucoraceae</taxon>
        <taxon>Mucor</taxon>
    </lineage>
</organism>
<feature type="region of interest" description="Disordered" evidence="5">
    <location>
        <begin position="345"/>
        <end position="369"/>
    </location>
</feature>
<dbReference type="Pfam" id="PF04098">
    <property type="entry name" value="Rad52_Rad22"/>
    <property type="match status" value="1"/>
</dbReference>
<dbReference type="GeneID" id="89946736"/>
<evidence type="ECO:0000313" key="6">
    <source>
        <dbReference type="EMBL" id="KAK4512336.1"/>
    </source>
</evidence>
<dbReference type="GO" id="GO:0000724">
    <property type="term" value="P:double-strand break repair via homologous recombination"/>
    <property type="evidence" value="ECO:0007669"/>
    <property type="project" value="TreeGrafter"/>
</dbReference>
<evidence type="ECO:0000313" key="7">
    <source>
        <dbReference type="Proteomes" id="UP001304243"/>
    </source>
</evidence>
<feature type="compositionally biased region" description="Low complexity" evidence="5">
    <location>
        <begin position="233"/>
        <end position="247"/>
    </location>
</feature>
<keyword evidence="3" id="KW-0233">DNA recombination</keyword>
<dbReference type="RefSeq" id="XP_064679002.1">
    <property type="nucleotide sequence ID" value="XM_064822402.1"/>
</dbReference>